<comment type="caution">
    <text evidence="2">The sequence shown here is derived from an EMBL/GenBank/DDBJ whole genome shotgun (WGS) entry which is preliminary data.</text>
</comment>
<keyword evidence="1" id="KW-0732">Signal</keyword>
<sequence length="49" mass="5370">MAFSNGDGSFTEITRYVSTPVGWGWMPMADFLGGDFDGDGRFDVMVTDI</sequence>
<dbReference type="InterPro" id="IPR028994">
    <property type="entry name" value="Integrin_alpha_N"/>
</dbReference>
<dbReference type="InterPro" id="IPR013517">
    <property type="entry name" value="FG-GAP"/>
</dbReference>
<evidence type="ECO:0000256" key="1">
    <source>
        <dbReference type="ARBA" id="ARBA00022729"/>
    </source>
</evidence>
<gene>
    <name evidence="2" type="ORF">ACFFGN_18325</name>
</gene>
<name>A0ABV6QQQ0_9ACTN</name>
<dbReference type="RefSeq" id="WP_380049093.1">
    <property type="nucleotide sequence ID" value="NZ_JBHLTC010000020.1"/>
</dbReference>
<dbReference type="Pfam" id="PF13517">
    <property type="entry name" value="FG-GAP_3"/>
    <property type="match status" value="1"/>
</dbReference>
<organism evidence="2 3">
    <name type="scientific">Kribbella deserti</name>
    <dbReference type="NCBI Taxonomy" id="1926257"/>
    <lineage>
        <taxon>Bacteria</taxon>
        <taxon>Bacillati</taxon>
        <taxon>Actinomycetota</taxon>
        <taxon>Actinomycetes</taxon>
        <taxon>Propionibacteriales</taxon>
        <taxon>Kribbellaceae</taxon>
        <taxon>Kribbella</taxon>
    </lineage>
</organism>
<protein>
    <submittedName>
        <fullName evidence="2">FG-GAP repeat domain-containing protein</fullName>
    </submittedName>
</protein>
<dbReference type="Proteomes" id="UP001589890">
    <property type="component" value="Unassembled WGS sequence"/>
</dbReference>
<dbReference type="SUPFAM" id="SSF69318">
    <property type="entry name" value="Integrin alpha N-terminal domain"/>
    <property type="match status" value="1"/>
</dbReference>
<keyword evidence="3" id="KW-1185">Reference proteome</keyword>
<accession>A0ABV6QQQ0</accession>
<proteinExistence type="predicted"/>
<dbReference type="Gene3D" id="2.40.128.340">
    <property type="match status" value="1"/>
</dbReference>
<evidence type="ECO:0000313" key="2">
    <source>
        <dbReference type="EMBL" id="MFC0626042.1"/>
    </source>
</evidence>
<reference evidence="2 3" key="1">
    <citation type="submission" date="2024-09" db="EMBL/GenBank/DDBJ databases">
        <authorList>
            <person name="Sun Q."/>
            <person name="Mori K."/>
        </authorList>
    </citation>
    <scope>NUCLEOTIDE SEQUENCE [LARGE SCALE GENOMIC DNA]</scope>
    <source>
        <strain evidence="2 3">CGMCC 1.15906</strain>
    </source>
</reference>
<dbReference type="EMBL" id="JBHLTC010000020">
    <property type="protein sequence ID" value="MFC0626042.1"/>
    <property type="molecule type" value="Genomic_DNA"/>
</dbReference>
<evidence type="ECO:0000313" key="3">
    <source>
        <dbReference type="Proteomes" id="UP001589890"/>
    </source>
</evidence>